<comment type="caution">
    <text evidence="1">The sequence shown here is derived from an EMBL/GenBank/DDBJ whole genome shotgun (WGS) entry which is preliminary data.</text>
</comment>
<dbReference type="Proteomes" id="UP000347681">
    <property type="component" value="Unassembled WGS sequence"/>
</dbReference>
<gene>
    <name evidence="1" type="ORF">F2Y61_04220</name>
</gene>
<dbReference type="EMBL" id="VVZB01000002">
    <property type="protein sequence ID" value="KAA5385051.1"/>
    <property type="molecule type" value="Genomic_DNA"/>
</dbReference>
<proteinExistence type="predicted"/>
<evidence type="ECO:0000313" key="2">
    <source>
        <dbReference type="Proteomes" id="UP000347681"/>
    </source>
</evidence>
<dbReference type="RefSeq" id="WP_087387775.1">
    <property type="nucleotide sequence ID" value="NZ_NFKX01000006.1"/>
</dbReference>
<sequence>MKSKISIQNVAVTKQCIDVTYTYTSGLQSYFHIENNVFRTEYSIPLQGLPESVAVIPFIVNILPIIWLTDAILEVPRLDRSFYQSIEKFKQGYISMYPQMKFTGEIHVAKVETNVNRNKGNQTVGTFFSGGVDAFATLFAHIHERPLLITLQGSDIELEDEDGWKNVSGHVTQTADMFDLECVFVKTNFRSFINERKLNCLVKNSGDGWWHGFQHGIGLLGHGAPIAYLKGLKCIYIASSYTPKDNVTCASHPSIDNCVEFCNCHIIHDQYEYSRQEKIEHICQYIQSTKYEITLRVCWDSRGGRNCCACEKCYRTIAGLLAEGVDPEKYGFKGISTKYERIKDDILKRFIFMDMHIPYWKDIQRRCVENRRNIHLPQEMDWIYDYNFDHVNMTFSKQLKINYQKTRSLLSKIKHTVIK</sequence>
<name>A0A1Y4PKG1_9BACT</name>
<accession>A0A1Y4PKG1</accession>
<protein>
    <submittedName>
        <fullName evidence="1">Uncharacterized protein</fullName>
    </submittedName>
</protein>
<organism evidence="1 2">
    <name type="scientific">Phocaeicola dorei</name>
    <dbReference type="NCBI Taxonomy" id="357276"/>
    <lineage>
        <taxon>Bacteria</taxon>
        <taxon>Pseudomonadati</taxon>
        <taxon>Bacteroidota</taxon>
        <taxon>Bacteroidia</taxon>
        <taxon>Bacteroidales</taxon>
        <taxon>Bacteroidaceae</taxon>
        <taxon>Phocaeicola</taxon>
    </lineage>
</organism>
<dbReference type="AlphaFoldDB" id="A0A1Y4PKG1"/>
<reference evidence="1 2" key="1">
    <citation type="journal article" date="2019" name="Nat. Med.">
        <title>A library of human gut bacterial isolates paired with longitudinal multiomics data enables mechanistic microbiome research.</title>
        <authorList>
            <person name="Poyet M."/>
            <person name="Groussin M."/>
            <person name="Gibbons S.M."/>
            <person name="Avila-Pacheco J."/>
            <person name="Jiang X."/>
            <person name="Kearney S.M."/>
            <person name="Perrotta A.R."/>
            <person name="Berdy B."/>
            <person name="Zhao S."/>
            <person name="Lieberman T.D."/>
            <person name="Swanson P.K."/>
            <person name="Smith M."/>
            <person name="Roesemann S."/>
            <person name="Alexander J.E."/>
            <person name="Rich S.A."/>
            <person name="Livny J."/>
            <person name="Vlamakis H."/>
            <person name="Clish C."/>
            <person name="Bullock K."/>
            <person name="Deik A."/>
            <person name="Scott J."/>
            <person name="Pierce K.A."/>
            <person name="Xavier R.J."/>
            <person name="Alm E.J."/>
        </authorList>
    </citation>
    <scope>NUCLEOTIDE SEQUENCE [LARGE SCALE GENOMIC DNA]</scope>
    <source>
        <strain evidence="1 2">BIOML-A5</strain>
    </source>
</reference>
<evidence type="ECO:0000313" key="1">
    <source>
        <dbReference type="EMBL" id="KAA5385051.1"/>
    </source>
</evidence>